<dbReference type="Proteomes" id="UP000535501">
    <property type="component" value="Unassembled WGS sequence"/>
</dbReference>
<dbReference type="RefSeq" id="WP_077546581.1">
    <property type="nucleotide sequence ID" value="NZ_JACHEJ010000001.1"/>
</dbReference>
<evidence type="ECO:0000256" key="2">
    <source>
        <dbReference type="ARBA" id="ARBA00009539"/>
    </source>
</evidence>
<dbReference type="GO" id="GO:0004146">
    <property type="term" value="F:dihydrofolate reductase activity"/>
    <property type="evidence" value="ECO:0007669"/>
    <property type="project" value="UniProtKB-EC"/>
</dbReference>
<comment type="pathway">
    <text evidence="1 8">Cofactor biosynthesis; tetrahydrofolate biosynthesis; 5,6,7,8-tetrahydrofolate from 7,8-dihydrofolate: step 1/1.</text>
</comment>
<dbReference type="UniPathway" id="UPA00077">
    <property type="reaction ID" value="UER00158"/>
</dbReference>
<dbReference type="GO" id="GO:0005829">
    <property type="term" value="C:cytosol"/>
    <property type="evidence" value="ECO:0007669"/>
    <property type="project" value="TreeGrafter"/>
</dbReference>
<evidence type="ECO:0000256" key="6">
    <source>
        <dbReference type="ARBA" id="ARBA00023002"/>
    </source>
</evidence>
<dbReference type="EC" id="1.5.1.3" evidence="3 8"/>
<evidence type="ECO:0000256" key="9">
    <source>
        <dbReference type="RuleBase" id="RU004474"/>
    </source>
</evidence>
<dbReference type="PROSITE" id="PS00075">
    <property type="entry name" value="DHFR_1"/>
    <property type="match status" value="1"/>
</dbReference>
<dbReference type="GO" id="GO:0046655">
    <property type="term" value="P:folic acid metabolic process"/>
    <property type="evidence" value="ECO:0007669"/>
    <property type="project" value="TreeGrafter"/>
</dbReference>
<dbReference type="CDD" id="cd00209">
    <property type="entry name" value="DHFR"/>
    <property type="match status" value="1"/>
</dbReference>
<keyword evidence="6 8" id="KW-0560">Oxidoreductase</keyword>
<dbReference type="InterPro" id="IPR017925">
    <property type="entry name" value="DHFR_CS"/>
</dbReference>
<evidence type="ECO:0000256" key="8">
    <source>
        <dbReference type="PIRNR" id="PIRNR000194"/>
    </source>
</evidence>
<name>A0A7W9YUJ9_9HYPH</name>
<evidence type="ECO:0000313" key="12">
    <source>
        <dbReference type="Proteomes" id="UP000535501"/>
    </source>
</evidence>
<dbReference type="PIRSF" id="PIRSF000194">
    <property type="entry name" value="DHFR"/>
    <property type="match status" value="1"/>
</dbReference>
<dbReference type="EMBL" id="JACHEJ010000001">
    <property type="protein sequence ID" value="MBB6178675.1"/>
    <property type="molecule type" value="Genomic_DNA"/>
</dbReference>
<keyword evidence="4 8" id="KW-0554">One-carbon metabolism</keyword>
<sequence>MTVPVSIVVAVTQNGVIGRDGGMPWKLSTDLKRFKELTIGKPIVLGRKTLESFGGKPLPGRPHVIITRSRDFSLQGAETVDGVEKALSKAQEIAAETGAAEVCVIGGGEIYRQVMDLVDVLYVTHVEVSVPDGDTFFPHIDPAVFEKVEETLVPAGERDDYPTRFAIYRRRPATN</sequence>
<evidence type="ECO:0000256" key="4">
    <source>
        <dbReference type="ARBA" id="ARBA00022563"/>
    </source>
</evidence>
<dbReference type="PANTHER" id="PTHR48069">
    <property type="entry name" value="DIHYDROFOLATE REDUCTASE"/>
    <property type="match status" value="1"/>
</dbReference>
<dbReference type="InterPro" id="IPR024072">
    <property type="entry name" value="DHFR-like_dom_sf"/>
</dbReference>
<dbReference type="Pfam" id="PF00186">
    <property type="entry name" value="DHFR_1"/>
    <property type="match status" value="1"/>
</dbReference>
<evidence type="ECO:0000313" key="11">
    <source>
        <dbReference type="EMBL" id="MBB6178675.1"/>
    </source>
</evidence>
<dbReference type="PANTHER" id="PTHR48069:SF3">
    <property type="entry name" value="DIHYDROFOLATE REDUCTASE"/>
    <property type="match status" value="1"/>
</dbReference>
<organism evidence="11 12">
    <name type="scientific">Pseudorhizobium flavum</name>
    <dbReference type="NCBI Taxonomy" id="1335061"/>
    <lineage>
        <taxon>Bacteria</taxon>
        <taxon>Pseudomonadati</taxon>
        <taxon>Pseudomonadota</taxon>
        <taxon>Alphaproteobacteria</taxon>
        <taxon>Hyphomicrobiales</taxon>
        <taxon>Rhizobiaceae</taxon>
        <taxon>Rhizobium/Agrobacterium group</taxon>
        <taxon>Pseudorhizobium</taxon>
    </lineage>
</organism>
<comment type="similarity">
    <text evidence="2 8 9">Belongs to the dihydrofolate reductase family.</text>
</comment>
<gene>
    <name evidence="11" type="ORF">HNQ75_000618</name>
</gene>
<evidence type="ECO:0000256" key="1">
    <source>
        <dbReference type="ARBA" id="ARBA00004903"/>
    </source>
</evidence>
<evidence type="ECO:0000259" key="10">
    <source>
        <dbReference type="PROSITE" id="PS51330"/>
    </source>
</evidence>
<dbReference type="AlphaFoldDB" id="A0A7W9YUJ9"/>
<comment type="caution">
    <text evidence="11">The sequence shown here is derived from an EMBL/GenBank/DDBJ whole genome shotgun (WGS) entry which is preliminary data.</text>
</comment>
<reference evidence="11 12" key="1">
    <citation type="submission" date="2020-08" db="EMBL/GenBank/DDBJ databases">
        <title>Genomic Encyclopedia of Type Strains, Phase IV (KMG-IV): sequencing the most valuable type-strain genomes for metagenomic binning, comparative biology and taxonomic classification.</title>
        <authorList>
            <person name="Goeker M."/>
        </authorList>
    </citation>
    <scope>NUCLEOTIDE SEQUENCE [LARGE SCALE GENOMIC DNA]</scope>
    <source>
        <strain evidence="11 12">DSM 102134</strain>
    </source>
</reference>
<comment type="catalytic activity">
    <reaction evidence="8">
        <text>(6S)-5,6,7,8-tetrahydrofolate + NADP(+) = 7,8-dihydrofolate + NADPH + H(+)</text>
        <dbReference type="Rhea" id="RHEA:15009"/>
        <dbReference type="ChEBI" id="CHEBI:15378"/>
        <dbReference type="ChEBI" id="CHEBI:57451"/>
        <dbReference type="ChEBI" id="CHEBI:57453"/>
        <dbReference type="ChEBI" id="CHEBI:57783"/>
        <dbReference type="ChEBI" id="CHEBI:58349"/>
        <dbReference type="EC" id="1.5.1.3"/>
    </reaction>
</comment>
<keyword evidence="5 8" id="KW-0521">NADP</keyword>
<protein>
    <recommendedName>
        <fullName evidence="3 8">Dihydrofolate reductase</fullName>
        <ecNumber evidence="3 8">1.5.1.3</ecNumber>
    </recommendedName>
</protein>
<dbReference type="GO" id="GO:0006730">
    <property type="term" value="P:one-carbon metabolic process"/>
    <property type="evidence" value="ECO:0007669"/>
    <property type="project" value="UniProtKB-KW"/>
</dbReference>
<proteinExistence type="inferred from homology"/>
<evidence type="ECO:0000256" key="3">
    <source>
        <dbReference type="ARBA" id="ARBA00012856"/>
    </source>
</evidence>
<dbReference type="GO" id="GO:0046654">
    <property type="term" value="P:tetrahydrofolate biosynthetic process"/>
    <property type="evidence" value="ECO:0007669"/>
    <property type="project" value="UniProtKB-UniPathway"/>
</dbReference>
<dbReference type="Gene3D" id="3.40.430.10">
    <property type="entry name" value="Dihydrofolate Reductase, subunit A"/>
    <property type="match status" value="1"/>
</dbReference>
<dbReference type="GO" id="GO:0046452">
    <property type="term" value="P:dihydrofolate metabolic process"/>
    <property type="evidence" value="ECO:0007669"/>
    <property type="project" value="TreeGrafter"/>
</dbReference>
<keyword evidence="12" id="KW-1185">Reference proteome</keyword>
<comment type="function">
    <text evidence="7 8">Key enzyme in folate metabolism. Catalyzes an essential reaction for de novo glycine and purine synthesis, and for DNA precursor synthesis.</text>
</comment>
<dbReference type="InterPro" id="IPR001796">
    <property type="entry name" value="DHFR_dom"/>
</dbReference>
<evidence type="ECO:0000256" key="7">
    <source>
        <dbReference type="ARBA" id="ARBA00025067"/>
    </source>
</evidence>
<dbReference type="PRINTS" id="PR00070">
    <property type="entry name" value="DHFR"/>
</dbReference>
<dbReference type="GO" id="GO:0050661">
    <property type="term" value="F:NADP binding"/>
    <property type="evidence" value="ECO:0007669"/>
    <property type="project" value="InterPro"/>
</dbReference>
<evidence type="ECO:0000256" key="5">
    <source>
        <dbReference type="ARBA" id="ARBA00022857"/>
    </source>
</evidence>
<dbReference type="InterPro" id="IPR012259">
    <property type="entry name" value="DHFR"/>
</dbReference>
<dbReference type="PROSITE" id="PS51330">
    <property type="entry name" value="DHFR_2"/>
    <property type="match status" value="1"/>
</dbReference>
<accession>A0A7W9YUJ9</accession>
<dbReference type="SUPFAM" id="SSF53597">
    <property type="entry name" value="Dihydrofolate reductase-like"/>
    <property type="match status" value="1"/>
</dbReference>
<feature type="domain" description="DHFR" evidence="10">
    <location>
        <begin position="4"/>
        <end position="170"/>
    </location>
</feature>